<dbReference type="RefSeq" id="WP_099154477.1">
    <property type="nucleotide sequence ID" value="NZ_PDUD01000044.1"/>
</dbReference>
<dbReference type="InterPro" id="IPR025714">
    <property type="entry name" value="Methyltranfer_dom"/>
</dbReference>
<evidence type="ECO:0000313" key="5">
    <source>
        <dbReference type="Proteomes" id="UP000223913"/>
    </source>
</evidence>
<dbReference type="OrthoDB" id="9784101at2"/>
<feature type="signal peptide" evidence="2">
    <location>
        <begin position="1"/>
        <end position="19"/>
    </location>
</feature>
<sequence length="247" mass="28182">MSIRLVILWLSLITLVSCAGQSTPATPPESKPEPQTDPYTQGTASRDGIGKFYLGREIAHVMGHRAASWLERPEREEEENVSTALQNMELQPDMRIADIGAGSGYYTFRMAEQVPNGKVFAVDIQPEMLELIRQKAEREGIDNIELIQGRETSPQLPENSVDLVLMVDVYHELSHPREMMEVVVKALRPDGKFILLEYRMEDPEVPIKRLHKMSVEQAEREMATVGLRLQENKSNLPWQHFMVFVKQ</sequence>
<keyword evidence="4" id="KW-0808">Transferase</keyword>
<dbReference type="PROSITE" id="PS51257">
    <property type="entry name" value="PROKAR_LIPOPROTEIN"/>
    <property type="match status" value="1"/>
</dbReference>
<keyword evidence="2" id="KW-0732">Signal</keyword>
<evidence type="ECO:0000256" key="2">
    <source>
        <dbReference type="SAM" id="SignalP"/>
    </source>
</evidence>
<name>A0A2D0N221_FLAN2</name>
<dbReference type="AlphaFoldDB" id="A0A2D0N221"/>
<dbReference type="Proteomes" id="UP000223913">
    <property type="component" value="Unassembled WGS sequence"/>
</dbReference>
<keyword evidence="4" id="KW-0489">Methyltransferase</keyword>
<dbReference type="Gene3D" id="3.40.50.150">
    <property type="entry name" value="Vaccinia Virus protein VP39"/>
    <property type="match status" value="1"/>
</dbReference>
<dbReference type="GO" id="GO:0008168">
    <property type="term" value="F:methyltransferase activity"/>
    <property type="evidence" value="ECO:0007669"/>
    <property type="project" value="UniProtKB-KW"/>
</dbReference>
<proteinExistence type="predicted"/>
<dbReference type="EMBL" id="PDUD01000044">
    <property type="protein sequence ID" value="PHN02169.1"/>
    <property type="molecule type" value="Genomic_DNA"/>
</dbReference>
<reference evidence="4 5" key="1">
    <citation type="submission" date="2017-10" db="EMBL/GenBank/DDBJ databases">
        <title>The draft genome sequence of Lewinella nigricans NBRC 102662.</title>
        <authorList>
            <person name="Wang K."/>
        </authorList>
    </citation>
    <scope>NUCLEOTIDE SEQUENCE [LARGE SCALE GENOMIC DNA]</scope>
    <source>
        <strain evidence="4 5">NBRC 102662</strain>
    </source>
</reference>
<dbReference type="GO" id="GO:0032259">
    <property type="term" value="P:methylation"/>
    <property type="evidence" value="ECO:0007669"/>
    <property type="project" value="UniProtKB-KW"/>
</dbReference>
<dbReference type="Pfam" id="PF13847">
    <property type="entry name" value="Methyltransf_31"/>
    <property type="match status" value="1"/>
</dbReference>
<evidence type="ECO:0000259" key="3">
    <source>
        <dbReference type="Pfam" id="PF13847"/>
    </source>
</evidence>
<organism evidence="4 5">
    <name type="scientific">Flavilitoribacter nigricans (strain ATCC 23147 / DSM 23189 / NBRC 102662 / NCIMB 1420 / SS-2)</name>
    <name type="common">Lewinella nigricans</name>
    <dbReference type="NCBI Taxonomy" id="1122177"/>
    <lineage>
        <taxon>Bacteria</taxon>
        <taxon>Pseudomonadati</taxon>
        <taxon>Bacteroidota</taxon>
        <taxon>Saprospiria</taxon>
        <taxon>Saprospirales</taxon>
        <taxon>Lewinellaceae</taxon>
        <taxon>Flavilitoribacter</taxon>
    </lineage>
</organism>
<accession>A0A2D0N221</accession>
<dbReference type="InterPro" id="IPR050508">
    <property type="entry name" value="Methyltransf_Superfamily"/>
</dbReference>
<feature type="region of interest" description="Disordered" evidence="1">
    <location>
        <begin position="21"/>
        <end position="46"/>
    </location>
</feature>
<dbReference type="CDD" id="cd02440">
    <property type="entry name" value="AdoMet_MTases"/>
    <property type="match status" value="1"/>
</dbReference>
<evidence type="ECO:0000313" key="4">
    <source>
        <dbReference type="EMBL" id="PHN02169.1"/>
    </source>
</evidence>
<keyword evidence="5" id="KW-1185">Reference proteome</keyword>
<dbReference type="PANTHER" id="PTHR42912">
    <property type="entry name" value="METHYLTRANSFERASE"/>
    <property type="match status" value="1"/>
</dbReference>
<feature type="chain" id="PRO_5012564846" evidence="2">
    <location>
        <begin position="20"/>
        <end position="247"/>
    </location>
</feature>
<gene>
    <name evidence="4" type="ORF">CRP01_33655</name>
</gene>
<dbReference type="SUPFAM" id="SSF53335">
    <property type="entry name" value="S-adenosyl-L-methionine-dependent methyltransferases"/>
    <property type="match status" value="1"/>
</dbReference>
<comment type="caution">
    <text evidence="4">The sequence shown here is derived from an EMBL/GenBank/DDBJ whole genome shotgun (WGS) entry which is preliminary data.</text>
</comment>
<dbReference type="PANTHER" id="PTHR42912:SF86">
    <property type="entry name" value="BLL4992 PROTEIN"/>
    <property type="match status" value="1"/>
</dbReference>
<protein>
    <submittedName>
        <fullName evidence="4">SAM-dependent methyltransferase</fullName>
    </submittedName>
</protein>
<feature type="domain" description="Methyltransferase" evidence="3">
    <location>
        <begin position="92"/>
        <end position="211"/>
    </location>
</feature>
<dbReference type="InterPro" id="IPR029063">
    <property type="entry name" value="SAM-dependent_MTases_sf"/>
</dbReference>
<evidence type="ECO:0000256" key="1">
    <source>
        <dbReference type="SAM" id="MobiDB-lite"/>
    </source>
</evidence>